<reference evidence="1 2" key="1">
    <citation type="submission" date="2019-03" db="EMBL/GenBank/DDBJ databases">
        <title>Draft genome sequence of Xylaria hypoxylon DSM 108379, a ubiquitous saprotrophic-parasitic fungi on hardwood.</title>
        <authorList>
            <person name="Buettner E."/>
            <person name="Leonhardt S."/>
            <person name="Gebauer A.M."/>
            <person name="Liers C."/>
            <person name="Hofrichter M."/>
            <person name="Kellner H."/>
        </authorList>
    </citation>
    <scope>NUCLEOTIDE SEQUENCE [LARGE SCALE GENOMIC DNA]</scope>
    <source>
        <strain evidence="1 2">DSM 108379</strain>
    </source>
</reference>
<accession>A0A4Z0Y385</accession>
<protein>
    <submittedName>
        <fullName evidence="1">Uncharacterized protein</fullName>
    </submittedName>
</protein>
<evidence type="ECO:0000313" key="1">
    <source>
        <dbReference type="EMBL" id="TGJ78194.1"/>
    </source>
</evidence>
<evidence type="ECO:0000313" key="2">
    <source>
        <dbReference type="Proteomes" id="UP000297716"/>
    </source>
</evidence>
<sequence length="473" mass="52699">MKEERVSASSSFKFLEYRPQVESLPEIDPDLHVKHNAFWSYCGPQLTEDEDLPPNFHEWTHAALSGSLLPRLMPFLGFVNKVLREHKLDHYWLTIRATKATSEFDKPRWHTDDMFFSVRGGGLRAIPREDDVDRTMDLQTDWKLCTTLLGPSTMFIPAERQAEARKTQRSTRKALATEHDCTSIRCIACAATSDAVREQLSSELKPMGTMQATPGECAFFHIGQKNGAVHSEPCMSGGDRIFVNVVPGKKDELKNLMTKWGMSFPRSWWIAPSVSRGREATGVVEPLARVASVAYAKAGSNKPLTPPTSHPEVLVLHILSLQSYPVHVSQELRGGKMWLTGTPLGSQPFTIRLSYSQFGLPLNLERLQTSINREGIYEMLKLESPGLHEIGLDRELEDSLHKHKALAKTYPRKGAGIKTYVDTSYTDLAAENMGVSNTLKTAGVKRPIGAQDGNIKNKALRKGLVNGHDGDTP</sequence>
<gene>
    <name evidence="1" type="ORF">E0Z10_g10574</name>
</gene>
<comment type="caution">
    <text evidence="1">The sequence shown here is derived from an EMBL/GenBank/DDBJ whole genome shotgun (WGS) entry which is preliminary data.</text>
</comment>
<dbReference type="EMBL" id="SKBN01000436">
    <property type="protein sequence ID" value="TGJ78194.1"/>
    <property type="molecule type" value="Genomic_DNA"/>
</dbReference>
<dbReference type="AlphaFoldDB" id="A0A4Z0Y385"/>
<keyword evidence="2" id="KW-1185">Reference proteome</keyword>
<name>A0A4Z0Y385_9PEZI</name>
<dbReference type="Proteomes" id="UP000297716">
    <property type="component" value="Unassembled WGS sequence"/>
</dbReference>
<dbReference type="OrthoDB" id="10261951at2759"/>
<proteinExistence type="predicted"/>
<organism evidence="1 2">
    <name type="scientific">Xylaria hypoxylon</name>
    <dbReference type="NCBI Taxonomy" id="37992"/>
    <lineage>
        <taxon>Eukaryota</taxon>
        <taxon>Fungi</taxon>
        <taxon>Dikarya</taxon>
        <taxon>Ascomycota</taxon>
        <taxon>Pezizomycotina</taxon>
        <taxon>Sordariomycetes</taxon>
        <taxon>Xylariomycetidae</taxon>
        <taxon>Xylariales</taxon>
        <taxon>Xylariaceae</taxon>
        <taxon>Xylaria</taxon>
    </lineage>
</organism>